<feature type="region of interest" description="Disordered" evidence="9">
    <location>
        <begin position="27"/>
        <end position="77"/>
    </location>
</feature>
<dbReference type="PANTHER" id="PTHR12887">
    <property type="entry name" value="NANOS PROTEIN"/>
    <property type="match status" value="1"/>
</dbReference>
<dbReference type="GO" id="GO:0005737">
    <property type="term" value="C:cytoplasm"/>
    <property type="evidence" value="ECO:0007669"/>
    <property type="project" value="UniProtKB-SubCell"/>
</dbReference>
<feature type="compositionally biased region" description="Low complexity" evidence="9">
    <location>
        <begin position="29"/>
        <end position="42"/>
    </location>
</feature>
<evidence type="ECO:0000256" key="4">
    <source>
        <dbReference type="ARBA" id="ARBA00022771"/>
    </source>
</evidence>
<keyword evidence="6 8" id="KW-0810">Translation regulation</keyword>
<dbReference type="InterPro" id="IPR024161">
    <property type="entry name" value="Znf_nanos-typ"/>
</dbReference>
<comment type="subcellular location">
    <subcellularLocation>
        <location evidence="1">Cytoplasm</location>
    </subcellularLocation>
</comment>
<dbReference type="Pfam" id="PF05741">
    <property type="entry name" value="zf-nanos"/>
    <property type="match status" value="1"/>
</dbReference>
<proteinExistence type="inferred from homology"/>
<accession>A0A8J7TK20</accession>
<keyword evidence="2" id="KW-0963">Cytoplasm</keyword>
<keyword evidence="4 8" id="KW-0863">Zinc-finger</keyword>
<organism evidence="11 12">
    <name type="scientific">Atractosteus spatula</name>
    <name type="common">Alligator gar</name>
    <name type="synonym">Lepisosteus spatula</name>
    <dbReference type="NCBI Taxonomy" id="7917"/>
    <lineage>
        <taxon>Eukaryota</taxon>
        <taxon>Metazoa</taxon>
        <taxon>Chordata</taxon>
        <taxon>Craniata</taxon>
        <taxon>Vertebrata</taxon>
        <taxon>Euteleostomi</taxon>
        <taxon>Actinopterygii</taxon>
        <taxon>Neopterygii</taxon>
        <taxon>Holostei</taxon>
        <taxon>Semionotiformes</taxon>
        <taxon>Lepisosteidae</taxon>
        <taxon>Atractosteus</taxon>
    </lineage>
</organism>
<evidence type="ECO:0000256" key="1">
    <source>
        <dbReference type="ARBA" id="ARBA00004496"/>
    </source>
</evidence>
<evidence type="ECO:0000256" key="5">
    <source>
        <dbReference type="ARBA" id="ARBA00022833"/>
    </source>
</evidence>
<reference evidence="11" key="1">
    <citation type="journal article" date="2021" name="Cell">
        <title>Tracing the genetic footprints of vertebrate landing in non-teleost ray-finned fishes.</title>
        <authorList>
            <person name="Bi X."/>
            <person name="Wang K."/>
            <person name="Yang L."/>
            <person name="Pan H."/>
            <person name="Jiang H."/>
            <person name="Wei Q."/>
            <person name="Fang M."/>
            <person name="Yu H."/>
            <person name="Zhu C."/>
            <person name="Cai Y."/>
            <person name="He Y."/>
            <person name="Gan X."/>
            <person name="Zeng H."/>
            <person name="Yu D."/>
            <person name="Zhu Y."/>
            <person name="Jiang H."/>
            <person name="Qiu Q."/>
            <person name="Yang H."/>
            <person name="Zhang Y.E."/>
            <person name="Wang W."/>
            <person name="Zhu M."/>
            <person name="He S."/>
            <person name="Zhang G."/>
        </authorList>
    </citation>
    <scope>NUCLEOTIDE SEQUENCE</scope>
    <source>
        <strain evidence="11">Allg_001</strain>
    </source>
</reference>
<protein>
    <submittedName>
        <fullName evidence="11">NANO1 protein</fullName>
    </submittedName>
</protein>
<dbReference type="Proteomes" id="UP000736164">
    <property type="component" value="Unassembled WGS sequence"/>
</dbReference>
<feature type="non-terminal residue" evidence="11">
    <location>
        <position position="1"/>
    </location>
</feature>
<name>A0A8J7TK20_ATRSP</name>
<dbReference type="PROSITE" id="PS51522">
    <property type="entry name" value="ZF_NANOS"/>
    <property type="match status" value="1"/>
</dbReference>
<sequence>MEPQSGATNFNPWRDYLQLKSALLQEAPGSRASSARSAAGAGWHELAPPGLDAKPRGPGPASASGPGPKQTSNGVGCTFCRKNEEAPAVYTSHLLKRKDGTVSCPILRKYTCPLCGATGDRAHTVNYCPRRGAPSGARHGSPAPSPIQDRKRV</sequence>
<dbReference type="GO" id="GO:0008270">
    <property type="term" value="F:zinc ion binding"/>
    <property type="evidence" value="ECO:0007669"/>
    <property type="project" value="UniProtKB-KW"/>
</dbReference>
<keyword evidence="5" id="KW-0862">Zinc</keyword>
<evidence type="ECO:0000256" key="6">
    <source>
        <dbReference type="ARBA" id="ARBA00022845"/>
    </source>
</evidence>
<evidence type="ECO:0000256" key="7">
    <source>
        <dbReference type="ARBA" id="ARBA00022884"/>
    </source>
</evidence>
<evidence type="ECO:0000259" key="10">
    <source>
        <dbReference type="PROSITE" id="PS51522"/>
    </source>
</evidence>
<comment type="caution">
    <text evidence="11">The sequence shown here is derived from an EMBL/GenBank/DDBJ whole genome shotgun (WGS) entry which is preliminary data.</text>
</comment>
<dbReference type="InterPro" id="IPR008705">
    <property type="entry name" value="Nanos/Xcar2"/>
</dbReference>
<feature type="domain" description="Nanos-type" evidence="10">
    <location>
        <begin position="76"/>
        <end position="130"/>
    </location>
</feature>
<evidence type="ECO:0000256" key="2">
    <source>
        <dbReference type="ARBA" id="ARBA00022490"/>
    </source>
</evidence>
<dbReference type="InterPro" id="IPR038129">
    <property type="entry name" value="Nanos_sf"/>
</dbReference>
<feature type="region of interest" description="Disordered" evidence="9">
    <location>
        <begin position="131"/>
        <end position="153"/>
    </location>
</feature>
<comment type="similarity">
    <text evidence="8">Belongs to the nanos family.</text>
</comment>
<evidence type="ECO:0000256" key="3">
    <source>
        <dbReference type="ARBA" id="ARBA00022723"/>
    </source>
</evidence>
<keyword evidence="3" id="KW-0479">Metal-binding</keyword>
<dbReference type="Gene3D" id="4.10.60.30">
    <property type="entry name" value="Nanos, RNA-binding domain"/>
    <property type="match status" value="1"/>
</dbReference>
<feature type="compositionally biased region" description="Low complexity" evidence="9">
    <location>
        <begin position="59"/>
        <end position="68"/>
    </location>
</feature>
<evidence type="ECO:0000256" key="8">
    <source>
        <dbReference type="PROSITE-ProRule" id="PRU00855"/>
    </source>
</evidence>
<keyword evidence="12" id="KW-1185">Reference proteome</keyword>
<dbReference type="EMBL" id="JAAWVO010078527">
    <property type="protein sequence ID" value="MBN3326043.1"/>
    <property type="molecule type" value="Genomic_DNA"/>
</dbReference>
<dbReference type="AlphaFoldDB" id="A0A8J7TK20"/>
<dbReference type="GO" id="GO:0006417">
    <property type="term" value="P:regulation of translation"/>
    <property type="evidence" value="ECO:0007669"/>
    <property type="project" value="UniProtKB-UniRule"/>
</dbReference>
<evidence type="ECO:0000256" key="9">
    <source>
        <dbReference type="SAM" id="MobiDB-lite"/>
    </source>
</evidence>
<evidence type="ECO:0000313" key="11">
    <source>
        <dbReference type="EMBL" id="MBN3326043.1"/>
    </source>
</evidence>
<gene>
    <name evidence="11" type="primary">Nanos1_0</name>
    <name evidence="11" type="ORF">GTO95_0009154</name>
</gene>
<feature type="non-terminal residue" evidence="11">
    <location>
        <position position="153"/>
    </location>
</feature>
<evidence type="ECO:0000313" key="12">
    <source>
        <dbReference type="Proteomes" id="UP000736164"/>
    </source>
</evidence>
<dbReference type="GO" id="GO:0003723">
    <property type="term" value="F:RNA binding"/>
    <property type="evidence" value="ECO:0007669"/>
    <property type="project" value="UniProtKB-UniRule"/>
</dbReference>
<keyword evidence="7 8" id="KW-0694">RNA-binding</keyword>